<evidence type="ECO:0000256" key="3">
    <source>
        <dbReference type="ARBA" id="ARBA00022448"/>
    </source>
</evidence>
<sequence length="535" mass="59184">MSDTDHERLARLAEAARRGHISRRNFMHYALAAGVTATTATGLWTRKAAAQPKSGGTFRWALHDGATTANHDPATYLTKENIFLAHTHRSYLTMIMGDGSLGPDLAESWEANDDATVWTFSLNPNAGFHSGRPVTAEDVVDSINHHRGEDTASAAKPLLADISDVKADGEQAIVFTLSRGNADLPWLMTDFHLAICPSNGDGSIDWQSGDGSGPYQIESGEWGVQFNLTRFDGWHGEGAWFDRVEIITLNDPNARQTALVTGDVDAVSLIELRTMGLLQRDPNIVIHNIPSGAAITMPMFCDQAPYDNVDVRNALKLAMNRDEIIEKITFGASTKANDFQHSPALPYYPEGIEQRAYDPEEARFLLKRAGAENLTVDLSTSDVVYAGAVDMAVLYAEQAREAGINVNVVREPNDGYYSDVWLKKPFSVVSWGARPTPDVIYTIAYKDDAPWNESHWQNERFNELLVIAKAELDQGLRAEMYHEMAMLARDDGGTIIPFFNNFVYANRANVGTPEELAPSWENDGARAASRWWFTD</sequence>
<dbReference type="PROSITE" id="PS51318">
    <property type="entry name" value="TAT"/>
    <property type="match status" value="1"/>
</dbReference>
<comment type="caution">
    <text evidence="6">The sequence shown here is derived from an EMBL/GenBank/DDBJ whole genome shotgun (WGS) entry which is preliminary data.</text>
</comment>
<dbReference type="PANTHER" id="PTHR30290:SF10">
    <property type="entry name" value="PERIPLASMIC OLIGOPEPTIDE-BINDING PROTEIN-RELATED"/>
    <property type="match status" value="1"/>
</dbReference>
<evidence type="ECO:0000259" key="5">
    <source>
        <dbReference type="Pfam" id="PF00496"/>
    </source>
</evidence>
<evidence type="ECO:0000256" key="2">
    <source>
        <dbReference type="ARBA" id="ARBA00005695"/>
    </source>
</evidence>
<dbReference type="InterPro" id="IPR039424">
    <property type="entry name" value="SBP_5"/>
</dbReference>
<dbReference type="GO" id="GO:1904680">
    <property type="term" value="F:peptide transmembrane transporter activity"/>
    <property type="evidence" value="ECO:0007669"/>
    <property type="project" value="TreeGrafter"/>
</dbReference>
<dbReference type="InterPro" id="IPR030678">
    <property type="entry name" value="Peptide/Ni-bd"/>
</dbReference>
<dbReference type="OrthoDB" id="9803988at2"/>
<dbReference type="Proteomes" id="UP000248916">
    <property type="component" value="Unassembled WGS sequence"/>
</dbReference>
<dbReference type="NCBIfam" id="TIGR01409">
    <property type="entry name" value="TAT_signal_seq"/>
    <property type="match status" value="1"/>
</dbReference>
<dbReference type="InterPro" id="IPR019546">
    <property type="entry name" value="TAT_signal_bac_arc"/>
</dbReference>
<feature type="domain" description="Solute-binding protein family 5" evidence="5">
    <location>
        <begin position="102"/>
        <end position="448"/>
    </location>
</feature>
<dbReference type="Gene3D" id="3.10.105.10">
    <property type="entry name" value="Dipeptide-binding Protein, Domain 3"/>
    <property type="match status" value="1"/>
</dbReference>
<keyword evidence="4" id="KW-0732">Signal</keyword>
<dbReference type="InterPro" id="IPR000914">
    <property type="entry name" value="SBP_5_dom"/>
</dbReference>
<dbReference type="PANTHER" id="PTHR30290">
    <property type="entry name" value="PERIPLASMIC BINDING COMPONENT OF ABC TRANSPORTER"/>
    <property type="match status" value="1"/>
</dbReference>
<evidence type="ECO:0000313" key="7">
    <source>
        <dbReference type="Proteomes" id="UP000248916"/>
    </source>
</evidence>
<dbReference type="SUPFAM" id="SSF53850">
    <property type="entry name" value="Periplasmic binding protein-like II"/>
    <property type="match status" value="1"/>
</dbReference>
<name>A0A2W7NTF4_9RHOB</name>
<accession>A0A2W7NTF4</accession>
<dbReference type="RefSeq" id="WP_111537982.1">
    <property type="nucleotide sequence ID" value="NZ_QKZL01000013.1"/>
</dbReference>
<dbReference type="GO" id="GO:0030288">
    <property type="term" value="C:outer membrane-bounded periplasmic space"/>
    <property type="evidence" value="ECO:0007669"/>
    <property type="project" value="UniProtKB-ARBA"/>
</dbReference>
<evidence type="ECO:0000256" key="1">
    <source>
        <dbReference type="ARBA" id="ARBA00004418"/>
    </source>
</evidence>
<dbReference type="InterPro" id="IPR006311">
    <property type="entry name" value="TAT_signal"/>
</dbReference>
<dbReference type="GO" id="GO:0043190">
    <property type="term" value="C:ATP-binding cassette (ABC) transporter complex"/>
    <property type="evidence" value="ECO:0007669"/>
    <property type="project" value="InterPro"/>
</dbReference>
<keyword evidence="3" id="KW-0813">Transport</keyword>
<dbReference type="PIRSF" id="PIRSF002741">
    <property type="entry name" value="MppA"/>
    <property type="match status" value="1"/>
</dbReference>
<dbReference type="CDD" id="cd08503">
    <property type="entry name" value="PBP2_NikA_DppA_OppA_like_17"/>
    <property type="match status" value="1"/>
</dbReference>
<protein>
    <submittedName>
        <fullName evidence="6">Peptide/nickel transport system substrate-binding protein</fullName>
    </submittedName>
</protein>
<proteinExistence type="inferred from homology"/>
<dbReference type="Gene3D" id="3.40.190.10">
    <property type="entry name" value="Periplasmic binding protein-like II"/>
    <property type="match status" value="1"/>
</dbReference>
<evidence type="ECO:0000313" key="6">
    <source>
        <dbReference type="EMBL" id="PZX14512.1"/>
    </source>
</evidence>
<comment type="subcellular location">
    <subcellularLocation>
        <location evidence="1">Periplasm</location>
    </subcellularLocation>
</comment>
<gene>
    <name evidence="6" type="ORF">LX81_02886</name>
</gene>
<dbReference type="GO" id="GO:0015833">
    <property type="term" value="P:peptide transport"/>
    <property type="evidence" value="ECO:0007669"/>
    <property type="project" value="TreeGrafter"/>
</dbReference>
<evidence type="ECO:0000256" key="4">
    <source>
        <dbReference type="ARBA" id="ARBA00022729"/>
    </source>
</evidence>
<dbReference type="Pfam" id="PF00496">
    <property type="entry name" value="SBP_bac_5"/>
    <property type="match status" value="1"/>
</dbReference>
<organism evidence="6 7">
    <name type="scientific">Palleronia aestuarii</name>
    <dbReference type="NCBI Taxonomy" id="568105"/>
    <lineage>
        <taxon>Bacteria</taxon>
        <taxon>Pseudomonadati</taxon>
        <taxon>Pseudomonadota</taxon>
        <taxon>Alphaproteobacteria</taxon>
        <taxon>Rhodobacterales</taxon>
        <taxon>Roseobacteraceae</taxon>
        <taxon>Palleronia</taxon>
    </lineage>
</organism>
<dbReference type="AlphaFoldDB" id="A0A2W7NTF4"/>
<dbReference type="EMBL" id="QKZL01000013">
    <property type="protein sequence ID" value="PZX14512.1"/>
    <property type="molecule type" value="Genomic_DNA"/>
</dbReference>
<reference evidence="6 7" key="1">
    <citation type="submission" date="2018-06" db="EMBL/GenBank/DDBJ databases">
        <title>Genomic Encyclopedia of Archaeal and Bacterial Type Strains, Phase II (KMG-II): from individual species to whole genera.</title>
        <authorList>
            <person name="Goeker M."/>
        </authorList>
    </citation>
    <scope>NUCLEOTIDE SEQUENCE [LARGE SCALE GENOMIC DNA]</scope>
    <source>
        <strain evidence="6 7">DSM 22009</strain>
    </source>
</reference>
<comment type="similarity">
    <text evidence="2">Belongs to the bacterial solute-binding protein 5 family.</text>
</comment>
<keyword evidence="7" id="KW-1185">Reference proteome</keyword>